<dbReference type="Proteomes" id="UP000434475">
    <property type="component" value="Unassembled WGS sequence"/>
</dbReference>
<dbReference type="Pfam" id="PF19789">
    <property type="entry name" value="DUF6273"/>
    <property type="match status" value="1"/>
</dbReference>
<dbReference type="SUPFAM" id="SSF49265">
    <property type="entry name" value="Fibronectin type III"/>
    <property type="match status" value="1"/>
</dbReference>
<dbReference type="InterPro" id="IPR013783">
    <property type="entry name" value="Ig-like_fold"/>
</dbReference>
<dbReference type="RefSeq" id="WP_172697612.1">
    <property type="nucleotide sequence ID" value="NZ_WKPR01000007.1"/>
</dbReference>
<dbReference type="EMBL" id="WKPR01000007">
    <property type="protein sequence ID" value="MSB19758.1"/>
    <property type="molecule type" value="Genomic_DNA"/>
</dbReference>
<accession>A0A6I2QZD6</accession>
<comment type="caution">
    <text evidence="2">The sequence shown here is derived from an EMBL/GenBank/DDBJ whole genome shotgun (WGS) entry which is preliminary data.</text>
</comment>
<proteinExistence type="predicted"/>
<sequence>MPQKISALPVKAKVRDTKTKYYGVPIGWVIGDKNHSGYPANSTTLVAESIIKICCFDAMESGGNTDRERYGNNRYSLANIRQWLNKSGTGWYQAQHSYDRPPSNSYVWSGYNEYDAQSGFLTGFGAEMLAALLTTTLTVAKTGTDGGGSETVQDKIFLLSMAEVGLGSENGVAEGTKLAMFSDSASRQCKPTAQAVSNSEYTAGDLSASQNWWWWLRSPYSSDAAYVRCVVSGGSLSLDGAFLGSGGVRPALNLSSDILVSDAPDSEGYYTIIWNNAPTTPPSITVPEDVRSGKGLTVSWAASVDPDSDAVSYELERQYNSGAWSKIYDGAATQFSDTITTAMNTVAYRVRAKDSKAAYSAYTTSPTRTVTHNVDPTVSGSDQQLGVVTTPPSFQYTVNDGDAGDTLTIVESLDGVALKTITPAERNHQYTFALTAAQFAALTGPHTMTIKVSDSAGNSVTRTITFTRSVSIIDFDWKVDDTSAAAQKILVSMRYNAHEDGVTIQVCNNYNDEEPTWETAQLGLKHIFSNSAKTADSFAVGVRVQITKAGGYESIACYSLSASYI</sequence>
<name>A0A6I2QZD6_FLAPL</name>
<feature type="domain" description="Fibronectin type-III" evidence="1">
    <location>
        <begin position="281"/>
        <end position="374"/>
    </location>
</feature>
<dbReference type="InterPro" id="IPR046240">
    <property type="entry name" value="DUF6273"/>
</dbReference>
<dbReference type="Gene3D" id="2.60.40.10">
    <property type="entry name" value="Immunoglobulins"/>
    <property type="match status" value="1"/>
</dbReference>
<gene>
    <name evidence="2" type="ORF">GKE97_09520</name>
</gene>
<protein>
    <submittedName>
        <fullName evidence="2">Fibronectin type III domain-containing protein</fullName>
    </submittedName>
</protein>
<organism evidence="2 3">
    <name type="scientific">Flavonifractor plautii</name>
    <name type="common">Fusobacterium plautii</name>
    <dbReference type="NCBI Taxonomy" id="292800"/>
    <lineage>
        <taxon>Bacteria</taxon>
        <taxon>Bacillati</taxon>
        <taxon>Bacillota</taxon>
        <taxon>Clostridia</taxon>
        <taxon>Eubacteriales</taxon>
        <taxon>Oscillospiraceae</taxon>
        <taxon>Flavonifractor</taxon>
    </lineage>
</organism>
<evidence type="ECO:0000313" key="2">
    <source>
        <dbReference type="EMBL" id="MSB19758.1"/>
    </source>
</evidence>
<evidence type="ECO:0000313" key="3">
    <source>
        <dbReference type="Proteomes" id="UP000434475"/>
    </source>
</evidence>
<dbReference type="InterPro" id="IPR036116">
    <property type="entry name" value="FN3_sf"/>
</dbReference>
<evidence type="ECO:0000259" key="1">
    <source>
        <dbReference type="PROSITE" id="PS50853"/>
    </source>
</evidence>
<dbReference type="InterPro" id="IPR003961">
    <property type="entry name" value="FN3_dom"/>
</dbReference>
<dbReference type="AlphaFoldDB" id="A0A6I2QZD6"/>
<dbReference type="PROSITE" id="PS50853">
    <property type="entry name" value="FN3"/>
    <property type="match status" value="1"/>
</dbReference>
<reference evidence="2 3" key="1">
    <citation type="journal article" date="2019" name="Nat. Med.">
        <title>A library of human gut bacterial isolates paired with longitudinal multiomics data enables mechanistic microbiome research.</title>
        <authorList>
            <person name="Poyet M."/>
            <person name="Groussin M."/>
            <person name="Gibbons S.M."/>
            <person name="Avila-Pacheco J."/>
            <person name="Jiang X."/>
            <person name="Kearney S.M."/>
            <person name="Perrotta A.R."/>
            <person name="Berdy B."/>
            <person name="Zhao S."/>
            <person name="Lieberman T.D."/>
            <person name="Swanson P.K."/>
            <person name="Smith M."/>
            <person name="Roesemann S."/>
            <person name="Alexander J.E."/>
            <person name="Rich S.A."/>
            <person name="Livny J."/>
            <person name="Vlamakis H."/>
            <person name="Clish C."/>
            <person name="Bullock K."/>
            <person name="Deik A."/>
            <person name="Scott J."/>
            <person name="Pierce K.A."/>
            <person name="Xavier R.J."/>
            <person name="Alm E.J."/>
        </authorList>
    </citation>
    <scope>NUCLEOTIDE SEQUENCE [LARGE SCALE GENOMIC DNA]</scope>
    <source>
        <strain evidence="2 3">BIOML-A2</strain>
    </source>
</reference>